<evidence type="ECO:0000313" key="2">
    <source>
        <dbReference type="EMBL" id="SPD59892.1"/>
    </source>
</evidence>
<protein>
    <submittedName>
        <fullName evidence="2">Uncharacterized protein</fullName>
    </submittedName>
</protein>
<sequence length="110" mass="12192">MAMVFGNQQDWNGGGGQYARCHRTKDRGQESAPSVRPHDDDIGSARFDHVDDLRRRLTNARVFCHGTMCCLQQRANGVKGVFGCLVCPLIDLNLRKICLGPAANFGKHVH</sequence>
<evidence type="ECO:0000313" key="3">
    <source>
        <dbReference type="Proteomes" id="UP000255168"/>
    </source>
</evidence>
<dbReference type="EMBL" id="LT984807">
    <property type="protein sequence ID" value="SPD59892.1"/>
    <property type="molecule type" value="Genomic_DNA"/>
</dbReference>
<name>A0A375HPR8_9BURK</name>
<geneLocation type="plasmid" evidence="3">
    <name>ii</name>
</geneLocation>
<evidence type="ECO:0000256" key="1">
    <source>
        <dbReference type="SAM" id="MobiDB-lite"/>
    </source>
</evidence>
<dbReference type="Proteomes" id="UP000255168">
    <property type="component" value="Plasmid II"/>
</dbReference>
<feature type="region of interest" description="Disordered" evidence="1">
    <location>
        <begin position="15"/>
        <end position="44"/>
    </location>
</feature>
<dbReference type="AlphaFoldDB" id="A0A375HPR8"/>
<keyword evidence="2" id="KW-0614">Plasmid</keyword>
<accession>A0A375HPR8</accession>
<gene>
    <name evidence="2" type="ORF">CBM2607_MP20544</name>
</gene>
<reference evidence="2 3" key="1">
    <citation type="submission" date="2018-01" db="EMBL/GenBank/DDBJ databases">
        <authorList>
            <person name="Clerissi C."/>
        </authorList>
    </citation>
    <scope>NUCLEOTIDE SEQUENCE [LARGE SCALE GENOMIC DNA]</scope>
    <source>
        <strain evidence="2">Cupriavidus taiwanensis STM 6160</strain>
        <plasmid evidence="3">ii</plasmid>
    </source>
</reference>
<organism evidence="2 3">
    <name type="scientific">Cupriavidus neocaledonicus</name>
    <dbReference type="NCBI Taxonomy" id="1040979"/>
    <lineage>
        <taxon>Bacteria</taxon>
        <taxon>Pseudomonadati</taxon>
        <taxon>Pseudomonadota</taxon>
        <taxon>Betaproteobacteria</taxon>
        <taxon>Burkholderiales</taxon>
        <taxon>Burkholderiaceae</taxon>
        <taxon>Cupriavidus</taxon>
    </lineage>
</organism>
<proteinExistence type="predicted"/>